<dbReference type="EMBL" id="JAJSOW010000103">
    <property type="protein sequence ID" value="KAI9173361.1"/>
    <property type="molecule type" value="Genomic_DNA"/>
</dbReference>
<dbReference type="Pfam" id="PF12819">
    <property type="entry name" value="Malectin_like"/>
    <property type="match status" value="1"/>
</dbReference>
<dbReference type="AlphaFoldDB" id="A0AAD5NP91"/>
<comment type="caution">
    <text evidence="7">The sequence shown here is derived from an EMBL/GenBank/DDBJ whole genome shotgun (WGS) entry which is preliminary data.</text>
</comment>
<accession>A0AAD5NP91</accession>
<evidence type="ECO:0000256" key="4">
    <source>
        <dbReference type="ARBA" id="ARBA00022989"/>
    </source>
</evidence>
<proteinExistence type="predicted"/>
<organism evidence="7 8">
    <name type="scientific">Acer negundo</name>
    <name type="common">Box elder</name>
    <dbReference type="NCBI Taxonomy" id="4023"/>
    <lineage>
        <taxon>Eukaryota</taxon>
        <taxon>Viridiplantae</taxon>
        <taxon>Streptophyta</taxon>
        <taxon>Embryophyta</taxon>
        <taxon>Tracheophyta</taxon>
        <taxon>Spermatophyta</taxon>
        <taxon>Magnoliopsida</taxon>
        <taxon>eudicotyledons</taxon>
        <taxon>Gunneridae</taxon>
        <taxon>Pentapetalae</taxon>
        <taxon>rosids</taxon>
        <taxon>malvids</taxon>
        <taxon>Sapindales</taxon>
        <taxon>Sapindaceae</taxon>
        <taxon>Hippocastanoideae</taxon>
        <taxon>Acereae</taxon>
        <taxon>Acer</taxon>
    </lineage>
</organism>
<sequence length="147" mass="16604">MYSHLPPNYALLSVFRAAWGANQTTRYPLDPYDRIVIPWIGFLASNVENEAVTIEVPVDNRSPPTVLKNAITTSSTLWRIDFDTNLPKKPTGIHIATYYSEVNLLNSTDRRSFQLYIDDKIVSDPILPHIVTNRIASALNNLSALYN</sequence>
<protein>
    <recommendedName>
        <fullName evidence="6">Malectin-like domain-containing protein</fullName>
    </recommendedName>
</protein>
<keyword evidence="8" id="KW-1185">Reference proteome</keyword>
<evidence type="ECO:0000259" key="6">
    <source>
        <dbReference type="Pfam" id="PF12819"/>
    </source>
</evidence>
<name>A0AAD5NP91_ACENE</name>
<comment type="subcellular location">
    <subcellularLocation>
        <location evidence="1">Membrane</location>
        <topology evidence="1">Single-pass membrane protein</topology>
    </subcellularLocation>
</comment>
<keyword evidence="3" id="KW-0732">Signal</keyword>
<evidence type="ECO:0000313" key="7">
    <source>
        <dbReference type="EMBL" id="KAI9173361.1"/>
    </source>
</evidence>
<keyword evidence="5" id="KW-0472">Membrane</keyword>
<reference evidence="7" key="2">
    <citation type="submission" date="2023-02" db="EMBL/GenBank/DDBJ databases">
        <authorList>
            <person name="Swenson N.G."/>
            <person name="Wegrzyn J.L."/>
            <person name="Mcevoy S.L."/>
        </authorList>
    </citation>
    <scope>NUCLEOTIDE SEQUENCE</scope>
    <source>
        <strain evidence="7">91603</strain>
        <tissue evidence="7">Leaf</tissue>
    </source>
</reference>
<keyword evidence="2" id="KW-0812">Transmembrane</keyword>
<evidence type="ECO:0000256" key="3">
    <source>
        <dbReference type="ARBA" id="ARBA00022729"/>
    </source>
</evidence>
<evidence type="ECO:0000256" key="1">
    <source>
        <dbReference type="ARBA" id="ARBA00004167"/>
    </source>
</evidence>
<reference evidence="7" key="1">
    <citation type="journal article" date="2022" name="Plant J.">
        <title>Strategies of tolerance reflected in two North American maple genomes.</title>
        <authorList>
            <person name="McEvoy S.L."/>
            <person name="Sezen U.U."/>
            <person name="Trouern-Trend A."/>
            <person name="McMahon S.M."/>
            <person name="Schaberg P.G."/>
            <person name="Yang J."/>
            <person name="Wegrzyn J.L."/>
            <person name="Swenson N.G."/>
        </authorList>
    </citation>
    <scope>NUCLEOTIDE SEQUENCE</scope>
    <source>
        <strain evidence="7">91603</strain>
    </source>
</reference>
<evidence type="ECO:0000256" key="2">
    <source>
        <dbReference type="ARBA" id="ARBA00022692"/>
    </source>
</evidence>
<dbReference type="GO" id="GO:0016020">
    <property type="term" value="C:membrane"/>
    <property type="evidence" value="ECO:0007669"/>
    <property type="project" value="UniProtKB-SubCell"/>
</dbReference>
<dbReference type="InterPro" id="IPR024788">
    <property type="entry name" value="Malectin-like_Carb-bd_dom"/>
</dbReference>
<dbReference type="Proteomes" id="UP001064489">
    <property type="component" value="Chromosome 8"/>
</dbReference>
<feature type="domain" description="Malectin-like" evidence="6">
    <location>
        <begin position="10"/>
        <end position="135"/>
    </location>
</feature>
<gene>
    <name evidence="7" type="ORF">LWI28_000243</name>
</gene>
<evidence type="ECO:0000313" key="8">
    <source>
        <dbReference type="Proteomes" id="UP001064489"/>
    </source>
</evidence>
<evidence type="ECO:0000256" key="5">
    <source>
        <dbReference type="ARBA" id="ARBA00023136"/>
    </source>
</evidence>
<keyword evidence="4" id="KW-1133">Transmembrane helix</keyword>